<evidence type="ECO:0000256" key="6">
    <source>
        <dbReference type="ARBA" id="ARBA00023065"/>
    </source>
</evidence>
<accession>A0ABU5TII2</accession>
<keyword evidence="6 8" id="KW-0406">Ion transport</keyword>
<reference evidence="9 10" key="1">
    <citation type="submission" date="2023-12" db="EMBL/GenBank/DDBJ databases">
        <title>Baltic Sea Cyanobacteria.</title>
        <authorList>
            <person name="Delbaje E."/>
            <person name="Fewer D.P."/>
            <person name="Shishido T.K."/>
        </authorList>
    </citation>
    <scope>NUCLEOTIDE SEQUENCE [LARGE SCALE GENOMIC DNA]</scope>
    <source>
        <strain evidence="9 10">UHCC 0370</strain>
    </source>
</reference>
<evidence type="ECO:0000313" key="9">
    <source>
        <dbReference type="EMBL" id="MEA5477891.1"/>
    </source>
</evidence>
<keyword evidence="8" id="KW-0997">Cell inner membrane</keyword>
<comment type="subcellular location">
    <subcellularLocation>
        <location evidence="8">Cell inner membrane</location>
        <topology evidence="8">Multi-pass membrane protein</topology>
    </subcellularLocation>
    <subcellularLocation>
        <location evidence="1">Membrane</location>
        <topology evidence="1">Multi-pass membrane protein</topology>
    </subcellularLocation>
</comment>
<dbReference type="PANTHER" id="PTHR33650:SF2">
    <property type="entry name" value="CHLOROPLAST ENVELOPE MEMBRANE PROTEIN"/>
    <property type="match status" value="1"/>
</dbReference>
<proteinExistence type="inferred from homology"/>
<keyword evidence="3 8" id="KW-0812">Transmembrane</keyword>
<keyword evidence="4 8" id="KW-0375">Hydrogen ion transport</keyword>
<keyword evidence="7 8" id="KW-0472">Membrane</keyword>
<gene>
    <name evidence="8" type="primary">pxcA</name>
    <name evidence="9" type="ORF">VB774_09695</name>
</gene>
<evidence type="ECO:0000256" key="7">
    <source>
        <dbReference type="ARBA" id="ARBA00023136"/>
    </source>
</evidence>
<keyword evidence="8" id="KW-1003">Cell membrane</keyword>
<evidence type="ECO:0000256" key="3">
    <source>
        <dbReference type="ARBA" id="ARBA00022692"/>
    </source>
</evidence>
<feature type="transmembrane region" description="Helical" evidence="8">
    <location>
        <begin position="394"/>
        <end position="413"/>
    </location>
</feature>
<comment type="function">
    <text evidence="8">Required for H(+) efflux immediately after light irradiation to form a rapid H(+) concentration gradient across the thylakoid membranes. Together with PxcL, contributes to transient H(+) uptake following dark to light transition.</text>
</comment>
<name>A0ABU5TII2_9CYAN</name>
<evidence type="ECO:0000256" key="2">
    <source>
        <dbReference type="ARBA" id="ARBA00022448"/>
    </source>
</evidence>
<dbReference type="Proteomes" id="UP001301388">
    <property type="component" value="Unassembled WGS sequence"/>
</dbReference>
<comment type="caution">
    <text evidence="9">The sequence shown here is derived from an EMBL/GenBank/DDBJ whole genome shotgun (WGS) entry which is preliminary data.</text>
</comment>
<keyword evidence="10" id="KW-1185">Reference proteome</keyword>
<evidence type="ECO:0000313" key="10">
    <source>
        <dbReference type="Proteomes" id="UP001301388"/>
    </source>
</evidence>
<evidence type="ECO:0000256" key="5">
    <source>
        <dbReference type="ARBA" id="ARBA00022989"/>
    </source>
</evidence>
<dbReference type="Pfam" id="PF03040">
    <property type="entry name" value="CemA"/>
    <property type="match status" value="1"/>
</dbReference>
<keyword evidence="2 8" id="KW-0813">Transport</keyword>
<organism evidence="9 10">
    <name type="scientific">Pseudanabaena galeata UHCC 0370</name>
    <dbReference type="NCBI Taxonomy" id="3110310"/>
    <lineage>
        <taxon>Bacteria</taxon>
        <taxon>Bacillati</taxon>
        <taxon>Cyanobacteriota</taxon>
        <taxon>Cyanophyceae</taxon>
        <taxon>Pseudanabaenales</taxon>
        <taxon>Pseudanabaenaceae</taxon>
        <taxon>Pseudanabaena</taxon>
    </lineage>
</organism>
<evidence type="ECO:0000256" key="8">
    <source>
        <dbReference type="HAMAP-Rule" id="MF_01308"/>
    </source>
</evidence>
<evidence type="ECO:0000256" key="1">
    <source>
        <dbReference type="ARBA" id="ARBA00004141"/>
    </source>
</evidence>
<dbReference type="PANTHER" id="PTHR33650">
    <property type="entry name" value="CHLOROPLAST ENVELOPE MEMBRANE PROTEIN-RELATED"/>
    <property type="match status" value="1"/>
</dbReference>
<dbReference type="InterPro" id="IPR004282">
    <property type="entry name" value="CemA"/>
</dbReference>
<sequence>MKLITLAPVEGFTRNIYRWFRDTHLRSLDRAFKAAIAIQDLETEYFDGKKIDANATHQLEGNTTTTAYFQTKLHQLLRKMQWSLAEFRMASAIAPNPEDQASQKAKQILNKLAVVDQVLARYKDSEISLLDSILDSHHLEESLVVSKSLDLDRDEKLAASTIPEPDILANKPVPLLRSIFPSFTKYNRERRSNTEADVIKEFQLSRYRTKRALKFLAILIIIPLVTQQVAKNFIFSPIFSHFQAVNLLEISLNSQLEREAIEEVEAFEKKIKFEINIGKTPNLSTEDVEKMVHQKSIEVARKSEHEGSNALQNIFADLLSAIVFAWILIAGKRSVEILKDFLDEKIYGLNESAKAFLIILFTDVFVGFHSSHGWEVVMEGIFRHLGIPENRDFIYLFIATFPVVLDSIFKYWIFCYLSRVSPSAVATYRNMNE</sequence>
<comment type="similarity">
    <text evidence="8">Belongs to the CemA family.</text>
</comment>
<dbReference type="EMBL" id="JAYGIE010000043">
    <property type="protein sequence ID" value="MEA5477891.1"/>
    <property type="molecule type" value="Genomic_DNA"/>
</dbReference>
<protein>
    <recommendedName>
        <fullName evidence="8">Proton extrusion protein PxcA</fullName>
    </recommendedName>
</protein>
<dbReference type="RefSeq" id="WP_323261494.1">
    <property type="nucleotide sequence ID" value="NZ_JAYGIE010000043.1"/>
</dbReference>
<evidence type="ECO:0000256" key="4">
    <source>
        <dbReference type="ARBA" id="ARBA00022781"/>
    </source>
</evidence>
<dbReference type="HAMAP" id="MF_01308">
    <property type="entry name" value="CemA_PxcA"/>
    <property type="match status" value="1"/>
</dbReference>
<comment type="caution">
    <text evidence="8">Lacks conserved residue(s) required for the propagation of feature annotation.</text>
</comment>
<keyword evidence="5 8" id="KW-1133">Transmembrane helix</keyword>